<dbReference type="InterPro" id="IPR006683">
    <property type="entry name" value="Thioestr_dom"/>
</dbReference>
<sequence>MEYGDPQSVARMRADFDRQGAMQTMGITVADVAPGRVILQMPFNPAFSQHHGFVHAGTITSGMDSACGFAALTLMDAESEVLTVEFKCSFMAPAKGQSFRFEGNVIKSGRTLTFTEGRAIAIDGTQEKTIATITATMMAVRGLKP</sequence>
<dbReference type="Gene3D" id="3.10.129.10">
    <property type="entry name" value="Hotdog Thioesterase"/>
    <property type="match status" value="1"/>
</dbReference>
<dbReference type="SUPFAM" id="SSF54637">
    <property type="entry name" value="Thioesterase/thiol ester dehydrase-isomerase"/>
    <property type="match status" value="1"/>
</dbReference>
<evidence type="ECO:0000259" key="8">
    <source>
        <dbReference type="Pfam" id="PF03061"/>
    </source>
</evidence>
<dbReference type="PANTHER" id="PTHR43240:SF20">
    <property type="entry name" value="MEDIUM_LONG-CHAIN ACYL-COA THIOESTERASE YIGI"/>
    <property type="match status" value="1"/>
</dbReference>
<evidence type="ECO:0000256" key="1">
    <source>
        <dbReference type="ARBA" id="ARBA00022801"/>
    </source>
</evidence>
<proteinExistence type="inferred from homology"/>
<dbReference type="RefSeq" id="WP_342070257.1">
    <property type="nucleotide sequence ID" value="NZ_CP151762.1"/>
</dbReference>
<evidence type="ECO:0000256" key="3">
    <source>
        <dbReference type="ARBA" id="ARBA00036002"/>
    </source>
</evidence>
<dbReference type="NCBIfam" id="TIGR00369">
    <property type="entry name" value="unchar_dom_1"/>
    <property type="match status" value="1"/>
</dbReference>
<organism evidence="9 10">
    <name type="scientific">Yoonia algicola</name>
    <dbReference type="NCBI Taxonomy" id="3137368"/>
    <lineage>
        <taxon>Bacteria</taxon>
        <taxon>Pseudomonadati</taxon>
        <taxon>Pseudomonadota</taxon>
        <taxon>Alphaproteobacteria</taxon>
        <taxon>Rhodobacterales</taxon>
        <taxon>Paracoccaceae</taxon>
        <taxon>Yoonia</taxon>
    </lineage>
</organism>
<keyword evidence="1 9" id="KW-0378">Hydrolase</keyword>
<gene>
    <name evidence="9" type="ORF">AABB28_00720</name>
</gene>
<evidence type="ECO:0000256" key="5">
    <source>
        <dbReference type="ARBA" id="ARBA00038894"/>
    </source>
</evidence>
<dbReference type="Proteomes" id="UP001451782">
    <property type="component" value="Chromosome"/>
</dbReference>
<accession>A0AAN0M3B5</accession>
<comment type="catalytic activity">
    <reaction evidence="7">
        <text>a medium-chain fatty acyl-CoA + H2O = a medium-chain fatty acid + CoA + H(+)</text>
        <dbReference type="Rhea" id="RHEA:68184"/>
        <dbReference type="ChEBI" id="CHEBI:15377"/>
        <dbReference type="ChEBI" id="CHEBI:15378"/>
        <dbReference type="ChEBI" id="CHEBI:57287"/>
        <dbReference type="ChEBI" id="CHEBI:59558"/>
        <dbReference type="ChEBI" id="CHEBI:90546"/>
    </reaction>
</comment>
<dbReference type="CDD" id="cd03443">
    <property type="entry name" value="PaaI_thioesterase"/>
    <property type="match status" value="1"/>
</dbReference>
<feature type="domain" description="Thioesterase" evidence="8">
    <location>
        <begin position="51"/>
        <end position="126"/>
    </location>
</feature>
<comment type="similarity">
    <text evidence="4">Belongs to the YigI thioesterase family.</text>
</comment>
<dbReference type="EC" id="3.1.2.20" evidence="5"/>
<comment type="catalytic activity">
    <reaction evidence="2">
        <text>a fatty acyl-CoA + H2O = a fatty acid + CoA + H(+)</text>
        <dbReference type="Rhea" id="RHEA:16781"/>
        <dbReference type="ChEBI" id="CHEBI:15377"/>
        <dbReference type="ChEBI" id="CHEBI:15378"/>
        <dbReference type="ChEBI" id="CHEBI:28868"/>
        <dbReference type="ChEBI" id="CHEBI:57287"/>
        <dbReference type="ChEBI" id="CHEBI:77636"/>
        <dbReference type="EC" id="3.1.2.20"/>
    </reaction>
</comment>
<dbReference type="PANTHER" id="PTHR43240">
    <property type="entry name" value="1,4-DIHYDROXY-2-NAPHTHOYL-COA THIOESTERASE 1"/>
    <property type="match status" value="1"/>
</dbReference>
<dbReference type="AlphaFoldDB" id="A0AAN0M3B5"/>
<dbReference type="KEGG" id="yag:AABB28_00720"/>
<dbReference type="EMBL" id="CP151762">
    <property type="protein sequence ID" value="WZU63883.1"/>
    <property type="molecule type" value="Genomic_DNA"/>
</dbReference>
<protein>
    <recommendedName>
        <fullName evidence="6">Medium/long-chain acyl-CoA thioesterase YigI</fullName>
        <ecNumber evidence="5">3.1.2.20</ecNumber>
    </recommendedName>
</protein>
<keyword evidence="10" id="KW-1185">Reference proteome</keyword>
<evidence type="ECO:0000256" key="4">
    <source>
        <dbReference type="ARBA" id="ARBA00038381"/>
    </source>
</evidence>
<dbReference type="Pfam" id="PF03061">
    <property type="entry name" value="4HBT"/>
    <property type="match status" value="1"/>
</dbReference>
<evidence type="ECO:0000256" key="7">
    <source>
        <dbReference type="ARBA" id="ARBA00048062"/>
    </source>
</evidence>
<dbReference type="InterPro" id="IPR029069">
    <property type="entry name" value="HotDog_dom_sf"/>
</dbReference>
<comment type="catalytic activity">
    <reaction evidence="3">
        <text>a long-chain fatty acyl-CoA + H2O = a long-chain fatty acid + CoA + H(+)</text>
        <dbReference type="Rhea" id="RHEA:67680"/>
        <dbReference type="ChEBI" id="CHEBI:15377"/>
        <dbReference type="ChEBI" id="CHEBI:15378"/>
        <dbReference type="ChEBI" id="CHEBI:57287"/>
        <dbReference type="ChEBI" id="CHEBI:57560"/>
        <dbReference type="ChEBI" id="CHEBI:83139"/>
    </reaction>
</comment>
<evidence type="ECO:0000256" key="2">
    <source>
        <dbReference type="ARBA" id="ARBA00035880"/>
    </source>
</evidence>
<name>A0AAN0M3B5_9RHOB</name>
<evidence type="ECO:0000313" key="9">
    <source>
        <dbReference type="EMBL" id="WZU63883.1"/>
    </source>
</evidence>
<evidence type="ECO:0000256" key="6">
    <source>
        <dbReference type="ARBA" id="ARBA00040062"/>
    </source>
</evidence>
<dbReference type="GO" id="GO:0047617">
    <property type="term" value="F:fatty acyl-CoA hydrolase activity"/>
    <property type="evidence" value="ECO:0007669"/>
    <property type="project" value="UniProtKB-EC"/>
</dbReference>
<dbReference type="InterPro" id="IPR003736">
    <property type="entry name" value="PAAI_dom"/>
</dbReference>
<reference evidence="9 10" key="1">
    <citation type="submission" date="2024-04" db="EMBL/GenBank/DDBJ databases">
        <title>Phylogenomic analyses of a clade within the roseobacter group suggest taxonomic reassignments of species of the genera Aestuariivita, Citreicella, Loktanella, Nautella, Pelagibaca, Ruegeria, Thalassobius, Thiobacimonas and Tropicibacter, and the proposal o.</title>
        <authorList>
            <person name="Jeon C.O."/>
        </authorList>
    </citation>
    <scope>NUCLEOTIDE SEQUENCE [LARGE SCALE GENOMIC DNA]</scope>
    <source>
        <strain evidence="9 10">G8-12</strain>
    </source>
</reference>
<evidence type="ECO:0000313" key="10">
    <source>
        <dbReference type="Proteomes" id="UP001451782"/>
    </source>
</evidence>